<name>A0ABV8GJH0_9ACTN</name>
<keyword evidence="5" id="KW-1185">Reference proteome</keyword>
<evidence type="ECO:0000313" key="4">
    <source>
        <dbReference type="EMBL" id="MFC4014102.1"/>
    </source>
</evidence>
<dbReference type="InterPro" id="IPR036890">
    <property type="entry name" value="HATPase_C_sf"/>
</dbReference>
<evidence type="ECO:0000256" key="1">
    <source>
        <dbReference type="ARBA" id="ARBA00022679"/>
    </source>
</evidence>
<dbReference type="PANTHER" id="PTHR24421">
    <property type="entry name" value="NITRATE/NITRITE SENSOR PROTEIN NARX-RELATED"/>
    <property type="match status" value="1"/>
</dbReference>
<accession>A0ABV8GJH0</accession>
<dbReference type="Proteomes" id="UP001595851">
    <property type="component" value="Unassembled WGS sequence"/>
</dbReference>
<proteinExistence type="predicted"/>
<protein>
    <recommendedName>
        <fullName evidence="6">Histidine kinase/HSP90-like ATPase domain-containing protein</fullName>
    </recommendedName>
</protein>
<dbReference type="EMBL" id="JBHSBI010000032">
    <property type="protein sequence ID" value="MFC4014102.1"/>
    <property type="molecule type" value="Genomic_DNA"/>
</dbReference>
<reference evidence="5" key="1">
    <citation type="journal article" date="2019" name="Int. J. Syst. Evol. Microbiol.">
        <title>The Global Catalogue of Microorganisms (GCM) 10K type strain sequencing project: providing services to taxonomists for standard genome sequencing and annotation.</title>
        <authorList>
            <consortium name="The Broad Institute Genomics Platform"/>
            <consortium name="The Broad Institute Genome Sequencing Center for Infectious Disease"/>
            <person name="Wu L."/>
            <person name="Ma J."/>
        </authorList>
    </citation>
    <scope>NUCLEOTIDE SEQUENCE [LARGE SCALE GENOMIC DNA]</scope>
    <source>
        <strain evidence="5">TBRC 1276</strain>
    </source>
</reference>
<dbReference type="Gene3D" id="3.30.565.10">
    <property type="entry name" value="Histidine kinase-like ATPase, C-terminal domain"/>
    <property type="match status" value="1"/>
</dbReference>
<dbReference type="RefSeq" id="WP_379533951.1">
    <property type="nucleotide sequence ID" value="NZ_JBHSBI010000032.1"/>
</dbReference>
<dbReference type="PANTHER" id="PTHR24421:SF61">
    <property type="entry name" value="OXYGEN SENSOR HISTIDINE KINASE NREB"/>
    <property type="match status" value="1"/>
</dbReference>
<keyword evidence="3" id="KW-0902">Two-component regulatory system</keyword>
<keyword evidence="2" id="KW-0418">Kinase</keyword>
<evidence type="ECO:0000256" key="3">
    <source>
        <dbReference type="ARBA" id="ARBA00023012"/>
    </source>
</evidence>
<evidence type="ECO:0008006" key="6">
    <source>
        <dbReference type="Google" id="ProtNLM"/>
    </source>
</evidence>
<sequence>MTDWSARTEIAVEVWALPEDQLPAHVGEIVHGTIRDILHEVERQARARTVAVALTVAPGGLRLTVSEDGSGTGAEALETRLRGRRAELAALGGSLTVNGVPGEGTTVSAAVPPKGLGR</sequence>
<comment type="caution">
    <text evidence="4">The sequence shown here is derived from an EMBL/GenBank/DDBJ whole genome shotgun (WGS) entry which is preliminary data.</text>
</comment>
<organism evidence="4 5">
    <name type="scientific">Nonomuraea purpurea</name>
    <dbReference type="NCBI Taxonomy" id="1849276"/>
    <lineage>
        <taxon>Bacteria</taxon>
        <taxon>Bacillati</taxon>
        <taxon>Actinomycetota</taxon>
        <taxon>Actinomycetes</taxon>
        <taxon>Streptosporangiales</taxon>
        <taxon>Streptosporangiaceae</taxon>
        <taxon>Nonomuraea</taxon>
    </lineage>
</organism>
<gene>
    <name evidence="4" type="ORF">ACFOY2_43230</name>
</gene>
<dbReference type="SUPFAM" id="SSF55874">
    <property type="entry name" value="ATPase domain of HSP90 chaperone/DNA topoisomerase II/histidine kinase"/>
    <property type="match status" value="1"/>
</dbReference>
<dbReference type="InterPro" id="IPR050482">
    <property type="entry name" value="Sensor_HK_TwoCompSys"/>
</dbReference>
<evidence type="ECO:0000313" key="5">
    <source>
        <dbReference type="Proteomes" id="UP001595851"/>
    </source>
</evidence>
<evidence type="ECO:0000256" key="2">
    <source>
        <dbReference type="ARBA" id="ARBA00022777"/>
    </source>
</evidence>
<keyword evidence="1" id="KW-0808">Transferase</keyword>